<dbReference type="Proteomes" id="UP000326546">
    <property type="component" value="Chromosome"/>
</dbReference>
<dbReference type="InterPro" id="IPR041535">
    <property type="entry name" value="VbhA"/>
</dbReference>
<sequence length="82" mass="9409">MSRITAEERERRRRAVDNARHSTEMEGGRSSENMREAQEAYVRGEIDLDDLIEQAQHSYIPTRTLFLPVAPVQAYLACETAD</sequence>
<dbReference type="EMBL" id="CP044427">
    <property type="protein sequence ID" value="QFG69715.1"/>
    <property type="molecule type" value="Genomic_DNA"/>
</dbReference>
<dbReference type="Gene3D" id="1.10.8.1050">
    <property type="entry name" value="Antitoxin VbhA-like"/>
    <property type="match status" value="1"/>
</dbReference>
<reference evidence="3 4" key="1">
    <citation type="submission" date="2019-09" db="EMBL/GenBank/DDBJ databases">
        <title>Serinicoccus pratensis sp. nov., isolated from meadow soil.</title>
        <authorList>
            <person name="Zhang W."/>
        </authorList>
    </citation>
    <scope>NUCLEOTIDE SEQUENCE [LARGE SCALE GENOMIC DNA]</scope>
    <source>
        <strain evidence="3 4">W204</strain>
    </source>
</reference>
<evidence type="ECO:0000313" key="3">
    <source>
        <dbReference type="EMBL" id="QFG69715.1"/>
    </source>
</evidence>
<dbReference type="KEGG" id="serw:FY030_14295"/>
<feature type="domain" description="Antitoxin VbhA" evidence="2">
    <location>
        <begin position="12"/>
        <end position="55"/>
    </location>
</feature>
<dbReference type="CDD" id="cd11586">
    <property type="entry name" value="VbhA_like"/>
    <property type="match status" value="1"/>
</dbReference>
<feature type="region of interest" description="Disordered" evidence="1">
    <location>
        <begin position="1"/>
        <end position="37"/>
    </location>
</feature>
<keyword evidence="4" id="KW-1185">Reference proteome</keyword>
<evidence type="ECO:0000313" key="4">
    <source>
        <dbReference type="Proteomes" id="UP000326546"/>
    </source>
</evidence>
<gene>
    <name evidence="3" type="ORF">FY030_14295</name>
</gene>
<dbReference type="AlphaFoldDB" id="A0A5J6V7B4"/>
<dbReference type="InterPro" id="IPR043038">
    <property type="entry name" value="VbhA_sf"/>
</dbReference>
<dbReference type="Pfam" id="PF18495">
    <property type="entry name" value="VbhA"/>
    <property type="match status" value="1"/>
</dbReference>
<evidence type="ECO:0000256" key="1">
    <source>
        <dbReference type="SAM" id="MobiDB-lite"/>
    </source>
</evidence>
<accession>A0A5J6V7B4</accession>
<proteinExistence type="predicted"/>
<evidence type="ECO:0000259" key="2">
    <source>
        <dbReference type="Pfam" id="PF18495"/>
    </source>
</evidence>
<dbReference type="RefSeq" id="WP_158062209.1">
    <property type="nucleotide sequence ID" value="NZ_CP044427.1"/>
</dbReference>
<organism evidence="3 4">
    <name type="scientific">Ornithinimicrobium pratense</name>
    <dbReference type="NCBI Taxonomy" id="2593973"/>
    <lineage>
        <taxon>Bacteria</taxon>
        <taxon>Bacillati</taxon>
        <taxon>Actinomycetota</taxon>
        <taxon>Actinomycetes</taxon>
        <taxon>Micrococcales</taxon>
        <taxon>Ornithinimicrobiaceae</taxon>
        <taxon>Ornithinimicrobium</taxon>
    </lineage>
</organism>
<dbReference type="InterPro" id="IPR033788">
    <property type="entry name" value="VbhA-like"/>
</dbReference>
<dbReference type="OrthoDB" id="3838015at2"/>
<protein>
    <recommendedName>
        <fullName evidence="2">Antitoxin VbhA domain-containing protein</fullName>
    </recommendedName>
</protein>
<name>A0A5J6V7B4_9MICO</name>